<dbReference type="AlphaFoldDB" id="T0Z9B0"/>
<evidence type="ECO:0000256" key="1">
    <source>
        <dbReference type="SAM" id="Phobius"/>
    </source>
</evidence>
<feature type="transmembrane region" description="Helical" evidence="1">
    <location>
        <begin position="116"/>
        <end position="137"/>
    </location>
</feature>
<comment type="caution">
    <text evidence="2">The sequence shown here is derived from an EMBL/GenBank/DDBJ whole genome shotgun (WGS) entry which is preliminary data.</text>
</comment>
<feature type="transmembrane region" description="Helical" evidence="1">
    <location>
        <begin position="213"/>
        <end position="231"/>
    </location>
</feature>
<feature type="transmembrane region" description="Helical" evidence="1">
    <location>
        <begin position="42"/>
        <end position="61"/>
    </location>
</feature>
<keyword evidence="1" id="KW-0472">Membrane</keyword>
<name>T0Z9B0_9ZZZZ</name>
<reference evidence="2" key="2">
    <citation type="journal article" date="2014" name="ISME J.">
        <title>Microbial stratification in low pH oxic and suboxic macroscopic growths along an acid mine drainage.</title>
        <authorList>
            <person name="Mendez-Garcia C."/>
            <person name="Mesa V."/>
            <person name="Sprenger R.R."/>
            <person name="Richter M."/>
            <person name="Diez M.S."/>
            <person name="Solano J."/>
            <person name="Bargiela R."/>
            <person name="Golyshina O.V."/>
            <person name="Manteca A."/>
            <person name="Ramos J.L."/>
            <person name="Gallego J.R."/>
            <person name="Llorente I."/>
            <person name="Martins Dos Santos V.A."/>
            <person name="Jensen O.N."/>
            <person name="Pelaez A.I."/>
            <person name="Sanchez J."/>
            <person name="Ferrer M."/>
        </authorList>
    </citation>
    <scope>NUCLEOTIDE SEQUENCE</scope>
</reference>
<gene>
    <name evidence="2" type="ORF">B2A_10961</name>
</gene>
<evidence type="ECO:0000313" key="2">
    <source>
        <dbReference type="EMBL" id="EQD40657.1"/>
    </source>
</evidence>
<organism evidence="2">
    <name type="scientific">mine drainage metagenome</name>
    <dbReference type="NCBI Taxonomy" id="410659"/>
    <lineage>
        <taxon>unclassified sequences</taxon>
        <taxon>metagenomes</taxon>
        <taxon>ecological metagenomes</taxon>
    </lineage>
</organism>
<feature type="non-terminal residue" evidence="2">
    <location>
        <position position="290"/>
    </location>
</feature>
<reference evidence="2" key="1">
    <citation type="submission" date="2013-08" db="EMBL/GenBank/DDBJ databases">
        <authorList>
            <person name="Mendez C."/>
            <person name="Richter M."/>
            <person name="Ferrer M."/>
            <person name="Sanchez J."/>
        </authorList>
    </citation>
    <scope>NUCLEOTIDE SEQUENCE</scope>
</reference>
<dbReference type="EMBL" id="AUZZ01007893">
    <property type="protein sequence ID" value="EQD40657.1"/>
    <property type="molecule type" value="Genomic_DNA"/>
</dbReference>
<sequence length="290" mass="29983">MFFPGYSIAIGIVSIMFAVSGIILGIGIALQDKKITEIGKIELYQSAINGAIVGALVLAFYPGGLISGVMSSITYNAGVSTACSPPLSINPAICFAHNYLVGISPVSFGGSTYPSLLSSVLTLLVPISALYGIIATISGLKVSIVLVSIGFTALAQPVLTQLNYIITALSITLLSLEIQGILLEFVAAISLSILLPVGIILRAFYFTRRLGGAILAISIALFTVLPLSYLLDVQLVSTYSSGSSVALNQSIQNSTRVQQNVLAGLNSANLTTGSATSVISEIGSLFSGLT</sequence>
<keyword evidence="1" id="KW-0812">Transmembrane</keyword>
<accession>T0Z9B0</accession>
<keyword evidence="1" id="KW-1133">Transmembrane helix</keyword>
<feature type="transmembrane region" description="Helical" evidence="1">
    <location>
        <begin position="6"/>
        <end position="30"/>
    </location>
</feature>
<protein>
    <submittedName>
        <fullName evidence="2">Uncharacterized protein</fullName>
    </submittedName>
</protein>
<feature type="transmembrane region" description="Helical" evidence="1">
    <location>
        <begin position="178"/>
        <end position="201"/>
    </location>
</feature>
<proteinExistence type="predicted"/>
<feature type="transmembrane region" description="Helical" evidence="1">
    <location>
        <begin position="144"/>
        <end position="166"/>
    </location>
</feature>